<protein>
    <submittedName>
        <fullName evidence="2">Tubulin like</fullName>
    </submittedName>
</protein>
<evidence type="ECO:0000313" key="2">
    <source>
        <dbReference type="EMBL" id="SNT60387.1"/>
    </source>
</evidence>
<dbReference type="Gene3D" id="3.40.50.1440">
    <property type="entry name" value="Tubulin/FtsZ, GTPase domain"/>
    <property type="match status" value="1"/>
</dbReference>
<dbReference type="PROSITE" id="PS51257">
    <property type="entry name" value="PROKAR_LIPOPROTEIN"/>
    <property type="match status" value="1"/>
</dbReference>
<dbReference type="Proteomes" id="UP000198318">
    <property type="component" value="Unassembled WGS sequence"/>
</dbReference>
<dbReference type="EMBL" id="FZOR01000057">
    <property type="protein sequence ID" value="SNT60387.1"/>
    <property type="molecule type" value="Genomic_DNA"/>
</dbReference>
<dbReference type="Pfam" id="PF13809">
    <property type="entry name" value="Tubulin_2"/>
    <property type="match status" value="1"/>
</dbReference>
<feature type="compositionally biased region" description="Basic and acidic residues" evidence="1">
    <location>
        <begin position="1058"/>
        <end position="1081"/>
    </location>
</feature>
<evidence type="ECO:0000313" key="3">
    <source>
        <dbReference type="Proteomes" id="UP000198318"/>
    </source>
</evidence>
<dbReference type="OrthoDB" id="3644648at2"/>
<feature type="compositionally biased region" description="Pro residues" evidence="1">
    <location>
        <begin position="535"/>
        <end position="549"/>
    </location>
</feature>
<feature type="region of interest" description="Disordered" evidence="1">
    <location>
        <begin position="533"/>
        <end position="553"/>
    </location>
</feature>
<dbReference type="AlphaFoldDB" id="A0A239NZS6"/>
<gene>
    <name evidence="2" type="ORF">SAMN05443665_10576</name>
</gene>
<dbReference type="InterPro" id="IPR025904">
    <property type="entry name" value="Tubulin-like"/>
</dbReference>
<name>A0A239NZS6_9ACTN</name>
<accession>A0A239NZS6</accession>
<dbReference type="InterPro" id="IPR036525">
    <property type="entry name" value="Tubulin/FtsZ_GTPase_sf"/>
</dbReference>
<keyword evidence="3" id="KW-1185">Reference proteome</keyword>
<organism evidence="2 3">
    <name type="scientific">Actinomadura meyerae</name>
    <dbReference type="NCBI Taxonomy" id="240840"/>
    <lineage>
        <taxon>Bacteria</taxon>
        <taxon>Bacillati</taxon>
        <taxon>Actinomycetota</taxon>
        <taxon>Actinomycetes</taxon>
        <taxon>Streptosporangiales</taxon>
        <taxon>Thermomonosporaceae</taxon>
        <taxon>Actinomadura</taxon>
    </lineage>
</organism>
<reference evidence="2 3" key="1">
    <citation type="submission" date="2017-06" db="EMBL/GenBank/DDBJ databases">
        <authorList>
            <person name="Kim H.J."/>
            <person name="Triplett B.A."/>
        </authorList>
    </citation>
    <scope>NUCLEOTIDE SEQUENCE [LARGE SCALE GENOMIC DNA]</scope>
    <source>
        <strain evidence="2 3">DSM 44715</strain>
    </source>
</reference>
<evidence type="ECO:0000256" key="1">
    <source>
        <dbReference type="SAM" id="MobiDB-lite"/>
    </source>
</evidence>
<dbReference type="RefSeq" id="WP_089330637.1">
    <property type="nucleotide sequence ID" value="NZ_FZOR01000057.1"/>
</dbReference>
<proteinExistence type="predicted"/>
<feature type="region of interest" description="Disordered" evidence="1">
    <location>
        <begin position="1037"/>
        <end position="1081"/>
    </location>
</feature>
<sequence>MKLYQSVLFVGLGGTGCLIGAELERRLREEFCGPDGTAFQRVREDALPYQLPDCTQFVYADVNQADLDRLPASVVPSPQHVPAVQRTAHYVRGLVPRVDTYPEVARNLRLTAEREVAAWLPPEPGEPRVTPLQRGAGQLPTIGRAALFETFRSGVAHATADLNNAVGRLSGPQAATDLYKIGGRSSNKNAVDVFVAFSVAGGTGAGIFYDYLHLIGELFERTDLRPKIYPLVLMPSAFVDGLGGGRPAQLNAGRALLDLFRLVDRQNGGGARRDLRGHTSRAPVDPDEVAVHYPVDGRIALRPGTAQTGFLFCRPVGAEPGDLRRSVVSLMLSLIGTELDQRATKDGEQHQSFADSFINASVDRQIPAENGIGGRGVSTALVASLTVPVDELADLVAGRLLRSGVEDLRGTPSGPESNRSLIQEFLAVANISEIFTRPAQDHADPEPVTGAKEITAALNDRAEAMRAALARLRTRLDREIPDRVGGFDPRDAVPRMLGTTDPFRLVRALFGNPDATDEVERGGAVGLLQRRRVEPPAPEGLGPNPPPLPTLRDRSLGMVKAKWTDPDAVEAREEQDRWYRWRTHVQWTEPWSQLAPRWRKPLDQVEAVLRGLTRALGEQAAQDRDRFRDRAADLSKSRVGVSYLLPPGGELEQFYTRVVRRMTDDLVGKGRLRPSASGAELLTLLIGSDGWREAYRTAWDSNPEAAVAQLRERVKAEVKTCFRMAEQGRTPLLPTLHDLLAQAAGQAPGELSEAELEEFRGKLAGLVPANFSPQGTGRLKVLVSYPAGADDPAIEAYLREAVNLPAGPDLVYDFTHTTAESITVVLFRSSMGITDVREVRDVLRTWADAIDRPQRQDYLKWRQRLGYDFGYLATHEEHRVQILHRLLCAMWNDKVTVDGDPASPISVSVRLAGGVSMTLELKPLEHASSWGSLLQAYELWTFADNAGIRRDFCAQLMRETPDGVGSMPKPPGDLYLVLRDMADAQVRRIDGMLGELHSSSRARALQLRDFWVRTYPAALDTEFTEVSAVRANLRALEKPALRDSQDPLTEGPRPQGPRPEEPRYEEPRYEGPRSDGPGWER</sequence>